<dbReference type="Proteomes" id="UP000253606">
    <property type="component" value="Chromosome"/>
</dbReference>
<sequence>MEASKFVRHGKRLGRKARLLFFPLFLICPLFLSAQVMLAQTDPAPAPSQQPADASPAPPAQAQQPAVAPPAPPAQTPEERARIIRDAQARINARRQARIQQIIRETYGAKFEGYFGGGYLRFHPGDTKQHINEADWNIGITDYLRPRLGVTADFRGYYGTAYIGNNPYAVFEPGISQYSILFGPQYRVYERPKWAATIQALAGFGHGNFDTGTGGLPASLIGLYNDGTVFSFSVGAPLDYNLSPSLALRLTPLYLFTNYGSSVQNNLGFNAGVVYRWGKQ</sequence>
<keyword evidence="3" id="KW-1185">Reference proteome</keyword>
<dbReference type="SUPFAM" id="SSF56925">
    <property type="entry name" value="OMPA-like"/>
    <property type="match status" value="1"/>
</dbReference>
<feature type="region of interest" description="Disordered" evidence="1">
    <location>
        <begin position="42"/>
        <end position="78"/>
    </location>
</feature>
<organism evidence="2 3">
    <name type="scientific">Acidisarcina polymorpha</name>
    <dbReference type="NCBI Taxonomy" id="2211140"/>
    <lineage>
        <taxon>Bacteria</taxon>
        <taxon>Pseudomonadati</taxon>
        <taxon>Acidobacteriota</taxon>
        <taxon>Terriglobia</taxon>
        <taxon>Terriglobales</taxon>
        <taxon>Acidobacteriaceae</taxon>
        <taxon>Acidisarcina</taxon>
    </lineage>
</organism>
<evidence type="ECO:0008006" key="4">
    <source>
        <dbReference type="Google" id="ProtNLM"/>
    </source>
</evidence>
<name>A0A2Z5FW67_9BACT</name>
<gene>
    <name evidence="2" type="ORF">ACPOL_1791</name>
</gene>
<reference evidence="2 3" key="1">
    <citation type="journal article" date="2018" name="Front. Microbiol.">
        <title>Hydrolytic Capabilities as a Key to Environmental Success: Chitinolytic and Cellulolytic Acidobacteria From Acidic Sub-arctic Soils and Boreal Peatlands.</title>
        <authorList>
            <person name="Belova S.E."/>
            <person name="Ravin N.V."/>
            <person name="Pankratov T.A."/>
            <person name="Rakitin A.L."/>
            <person name="Ivanova A.A."/>
            <person name="Beletsky A.V."/>
            <person name="Mardanov A.V."/>
            <person name="Sinninghe Damste J.S."/>
            <person name="Dedysh S.N."/>
        </authorList>
    </citation>
    <scope>NUCLEOTIDE SEQUENCE [LARGE SCALE GENOMIC DNA]</scope>
    <source>
        <strain evidence="2 3">SBC82</strain>
    </source>
</reference>
<evidence type="ECO:0000313" key="2">
    <source>
        <dbReference type="EMBL" id="AXC11133.1"/>
    </source>
</evidence>
<dbReference type="InterPro" id="IPR011250">
    <property type="entry name" value="OMP/PagP_B-barrel"/>
</dbReference>
<feature type="compositionally biased region" description="Low complexity" evidence="1">
    <location>
        <begin position="42"/>
        <end position="66"/>
    </location>
</feature>
<dbReference type="AlphaFoldDB" id="A0A2Z5FW67"/>
<dbReference type="KEGG" id="abas:ACPOL_1791"/>
<dbReference type="OrthoDB" id="115219at2"/>
<protein>
    <recommendedName>
        <fullName evidence="4">Outer membrane protein beta-barrel domain-containing protein</fullName>
    </recommendedName>
</protein>
<dbReference type="RefSeq" id="WP_114206627.1">
    <property type="nucleotide sequence ID" value="NZ_CP030840.1"/>
</dbReference>
<proteinExistence type="predicted"/>
<accession>A0A2Z5FW67</accession>
<evidence type="ECO:0000313" key="3">
    <source>
        <dbReference type="Proteomes" id="UP000253606"/>
    </source>
</evidence>
<dbReference type="EMBL" id="CP030840">
    <property type="protein sequence ID" value="AXC11133.1"/>
    <property type="molecule type" value="Genomic_DNA"/>
</dbReference>
<evidence type="ECO:0000256" key="1">
    <source>
        <dbReference type="SAM" id="MobiDB-lite"/>
    </source>
</evidence>